<keyword evidence="3 7" id="KW-1133">Transmembrane helix</keyword>
<feature type="domain" description="Receptor ligand binding region" evidence="8">
    <location>
        <begin position="117"/>
        <end position="205"/>
    </location>
</feature>
<sequence>MNKKDRFNHNDHKYGIEKAKETEKRLYISLALLPLIRQFSLFVVLLAPALPAGNPLNLNWQLGSAYEEGYYKEGDFLLGAVIDLHHLWKVKVIHKKEKPRQIRYYTDEYLQHFRHHLVIIYAVEEINSNEKLLPNITLGFHIYDSLAYESQAQKQILRILSGGRNMVPNYLCSSAGMLAAFIGDKSSPNSLSMATLIQMYHYTQVRGNAYTGTESAQ</sequence>
<dbReference type="PANTHER" id="PTHR24061">
    <property type="entry name" value="CALCIUM-SENSING RECEPTOR-RELATED"/>
    <property type="match status" value="1"/>
</dbReference>
<feature type="transmembrane region" description="Helical" evidence="7">
    <location>
        <begin position="26"/>
        <end position="50"/>
    </location>
</feature>
<dbReference type="OMA" id="FFYIATI"/>
<dbReference type="InterPro" id="IPR000337">
    <property type="entry name" value="GPCR_3"/>
</dbReference>
<dbReference type="GO" id="GO:0005886">
    <property type="term" value="C:plasma membrane"/>
    <property type="evidence" value="ECO:0007669"/>
    <property type="project" value="TreeGrafter"/>
</dbReference>
<dbReference type="Gene3D" id="3.40.50.2300">
    <property type="match status" value="1"/>
</dbReference>
<evidence type="ECO:0000256" key="3">
    <source>
        <dbReference type="ARBA" id="ARBA00022989"/>
    </source>
</evidence>
<keyword evidence="4 7" id="KW-0472">Membrane</keyword>
<dbReference type="GO" id="GO:0004930">
    <property type="term" value="F:G protein-coupled receptor activity"/>
    <property type="evidence" value="ECO:0007669"/>
    <property type="project" value="InterPro"/>
</dbReference>
<dbReference type="InterPro" id="IPR028082">
    <property type="entry name" value="Peripla_BP_I"/>
</dbReference>
<reference evidence="10" key="1">
    <citation type="journal article" date="2016" name="Nature">
        <title>Genome evolution in the allotetraploid frog Xenopus laevis.</title>
        <authorList>
            <person name="Session A.M."/>
            <person name="Uno Y."/>
            <person name="Kwon T."/>
            <person name="Chapman J.A."/>
            <person name="Toyoda A."/>
            <person name="Takahashi S."/>
            <person name="Fukui A."/>
            <person name="Hikosaka A."/>
            <person name="Suzuki A."/>
            <person name="Kondo M."/>
            <person name="van Heeringen S.J."/>
            <person name="Quigley I."/>
            <person name="Heinz S."/>
            <person name="Ogino H."/>
            <person name="Ochi H."/>
            <person name="Hellsten U."/>
            <person name="Lyons J.B."/>
            <person name="Simakov O."/>
            <person name="Putnam N."/>
            <person name="Stites J."/>
            <person name="Kuroki Y."/>
            <person name="Tanaka T."/>
            <person name="Michiue T."/>
            <person name="Watanabe M."/>
            <person name="Bogdanovic O."/>
            <person name="Lister R."/>
            <person name="Georgiou G."/>
            <person name="Paranjpe S.S."/>
            <person name="van Kruijsbergen I."/>
            <person name="Shu S."/>
            <person name="Carlson J."/>
            <person name="Kinoshita T."/>
            <person name="Ohta Y."/>
            <person name="Mawaribuchi S."/>
            <person name="Jenkins J."/>
            <person name="Grimwood J."/>
            <person name="Schmutz J."/>
            <person name="Mitros T."/>
            <person name="Mozaffari S.V."/>
            <person name="Suzuki Y."/>
            <person name="Haramoto Y."/>
            <person name="Yamamoto T.S."/>
            <person name="Takagi C."/>
            <person name="Heald R."/>
            <person name="Miller K."/>
            <person name="Haudenschild C."/>
            <person name="Kitzman J."/>
            <person name="Nakayama T."/>
            <person name="Izutsu Y."/>
            <person name="Robert J."/>
            <person name="Fortriede J."/>
            <person name="Burns K."/>
            <person name="Lotay V."/>
            <person name="Karimi K."/>
            <person name="Yasuoka Y."/>
            <person name="Dichmann D.S."/>
            <person name="Flajnik M.F."/>
            <person name="Houston D.W."/>
            <person name="Shendure J."/>
            <person name="DuPasquier L."/>
            <person name="Vize P.D."/>
            <person name="Zorn A.M."/>
            <person name="Ito M."/>
            <person name="Marcotte E.M."/>
            <person name="Wallingford J.B."/>
            <person name="Ito Y."/>
            <person name="Asashima M."/>
            <person name="Ueno N."/>
            <person name="Matsuda Y."/>
            <person name="Veenstra G.J."/>
            <person name="Fujiyama A."/>
            <person name="Harland R.M."/>
            <person name="Taira M."/>
            <person name="Rokhsar D.S."/>
        </authorList>
    </citation>
    <scope>NUCLEOTIDE SEQUENCE [LARGE SCALE GENOMIC DNA]</scope>
    <source>
        <strain evidence="10">J</strain>
    </source>
</reference>
<keyword evidence="6" id="KW-0325">Glycoprotein</keyword>
<protein>
    <recommendedName>
        <fullName evidence="8">Receptor ligand binding region domain-containing protein</fullName>
    </recommendedName>
</protein>
<gene>
    <name evidence="9" type="ORF">XELAEV_18028436mg</name>
</gene>
<evidence type="ECO:0000256" key="2">
    <source>
        <dbReference type="ARBA" id="ARBA00022692"/>
    </source>
</evidence>
<dbReference type="InterPro" id="IPR000068">
    <property type="entry name" value="GPCR_3_Ca_sens_rcpt-rel"/>
</dbReference>
<evidence type="ECO:0000256" key="1">
    <source>
        <dbReference type="ARBA" id="ARBA00004141"/>
    </source>
</evidence>
<evidence type="ECO:0000256" key="6">
    <source>
        <dbReference type="ARBA" id="ARBA00023180"/>
    </source>
</evidence>
<dbReference type="PANTHER" id="PTHR24061:SF599">
    <property type="entry name" value="G-PROTEIN COUPLED RECEPTORS FAMILY 3 PROFILE DOMAIN-CONTAINING PROTEIN"/>
    <property type="match status" value="1"/>
</dbReference>
<evidence type="ECO:0000256" key="7">
    <source>
        <dbReference type="SAM" id="Phobius"/>
    </source>
</evidence>
<keyword evidence="2 7" id="KW-0812">Transmembrane</keyword>
<dbReference type="EMBL" id="CM004474">
    <property type="protein sequence ID" value="OCT81612.1"/>
    <property type="molecule type" value="Genomic_DNA"/>
</dbReference>
<accession>A0A974CZR1</accession>
<dbReference type="PRINTS" id="PR00248">
    <property type="entry name" value="GPCRMGR"/>
</dbReference>
<dbReference type="Pfam" id="PF01094">
    <property type="entry name" value="ANF_receptor"/>
    <property type="match status" value="1"/>
</dbReference>
<evidence type="ECO:0000256" key="4">
    <source>
        <dbReference type="ARBA" id="ARBA00023136"/>
    </source>
</evidence>
<keyword evidence="5" id="KW-0675">Receptor</keyword>
<comment type="subcellular location">
    <subcellularLocation>
        <location evidence="1">Membrane</location>
        <topology evidence="1">Multi-pass membrane protein</topology>
    </subcellularLocation>
</comment>
<evidence type="ECO:0000313" key="10">
    <source>
        <dbReference type="Proteomes" id="UP000694892"/>
    </source>
</evidence>
<name>A0A974CZR1_XENLA</name>
<dbReference type="SUPFAM" id="SSF53822">
    <property type="entry name" value="Periplasmic binding protein-like I"/>
    <property type="match status" value="1"/>
</dbReference>
<evidence type="ECO:0000256" key="5">
    <source>
        <dbReference type="ARBA" id="ARBA00023170"/>
    </source>
</evidence>
<proteinExistence type="predicted"/>
<organism evidence="9 10">
    <name type="scientific">Xenopus laevis</name>
    <name type="common">African clawed frog</name>
    <dbReference type="NCBI Taxonomy" id="8355"/>
    <lineage>
        <taxon>Eukaryota</taxon>
        <taxon>Metazoa</taxon>
        <taxon>Chordata</taxon>
        <taxon>Craniata</taxon>
        <taxon>Vertebrata</taxon>
        <taxon>Euteleostomi</taxon>
        <taxon>Amphibia</taxon>
        <taxon>Batrachia</taxon>
        <taxon>Anura</taxon>
        <taxon>Pipoidea</taxon>
        <taxon>Pipidae</taxon>
        <taxon>Xenopodinae</taxon>
        <taxon>Xenopus</taxon>
        <taxon>Xenopus</taxon>
    </lineage>
</organism>
<dbReference type="Proteomes" id="UP000694892">
    <property type="component" value="Chromosome 5L"/>
</dbReference>
<evidence type="ECO:0000259" key="8">
    <source>
        <dbReference type="Pfam" id="PF01094"/>
    </source>
</evidence>
<evidence type="ECO:0000313" key="9">
    <source>
        <dbReference type="EMBL" id="OCT81612.1"/>
    </source>
</evidence>
<dbReference type="AlphaFoldDB" id="A0A974CZR1"/>
<dbReference type="InterPro" id="IPR001828">
    <property type="entry name" value="ANF_lig-bd_rcpt"/>
</dbReference>